<dbReference type="RefSeq" id="WP_176272678.1">
    <property type="nucleotide sequence ID" value="NZ_JABWTA010000001.1"/>
</dbReference>
<keyword evidence="2" id="KW-0472">Membrane</keyword>
<accession>A0A850H5F8</accession>
<evidence type="ECO:0000313" key="4">
    <source>
        <dbReference type="EMBL" id="NVE94397.1"/>
    </source>
</evidence>
<keyword evidence="5" id="KW-1185">Reference proteome</keyword>
<dbReference type="Gene3D" id="3.30.1450.10">
    <property type="match status" value="1"/>
</dbReference>
<keyword evidence="1" id="KW-0732">Signal</keyword>
<evidence type="ECO:0000256" key="1">
    <source>
        <dbReference type="ARBA" id="ARBA00022729"/>
    </source>
</evidence>
<dbReference type="Pfam" id="PF04355">
    <property type="entry name" value="BamE"/>
    <property type="match status" value="1"/>
</dbReference>
<reference evidence="4 5" key="1">
    <citation type="submission" date="2020-06" db="EMBL/GenBank/DDBJ databases">
        <title>Altererythrobacter lutimaris sp. nov., a marine bacterium isolated from a tidal flat.</title>
        <authorList>
            <person name="Kim D."/>
            <person name="Yoo Y."/>
            <person name="Kim J.-J."/>
        </authorList>
    </citation>
    <scope>NUCLEOTIDE SEQUENCE [LARGE SCALE GENOMIC DNA]</scope>
    <source>
        <strain evidence="4 5">JGD-16</strain>
    </source>
</reference>
<dbReference type="InterPro" id="IPR007450">
    <property type="entry name" value="BamE_dom"/>
</dbReference>
<comment type="caution">
    <text evidence="4">The sequence shown here is derived from an EMBL/GenBank/DDBJ whole genome shotgun (WGS) entry which is preliminary data.</text>
</comment>
<name>A0A850H5F8_9SPHN</name>
<dbReference type="GO" id="GO:0019867">
    <property type="term" value="C:outer membrane"/>
    <property type="evidence" value="ECO:0007669"/>
    <property type="project" value="InterPro"/>
</dbReference>
<gene>
    <name evidence="4" type="primary">bamE</name>
    <name evidence="4" type="ORF">HUO12_05730</name>
</gene>
<evidence type="ECO:0000256" key="2">
    <source>
        <dbReference type="ARBA" id="ARBA00023136"/>
    </source>
</evidence>
<dbReference type="Proteomes" id="UP000546031">
    <property type="component" value="Unassembled WGS sequence"/>
</dbReference>
<evidence type="ECO:0000259" key="3">
    <source>
        <dbReference type="Pfam" id="PF04355"/>
    </source>
</evidence>
<protein>
    <submittedName>
        <fullName evidence="4">Outer membrane protein assembly factor BamE</fullName>
    </submittedName>
</protein>
<organism evidence="4 5">
    <name type="scientific">Altererythrobacter lutimaris</name>
    <dbReference type="NCBI Taxonomy" id="2743979"/>
    <lineage>
        <taxon>Bacteria</taxon>
        <taxon>Pseudomonadati</taxon>
        <taxon>Pseudomonadota</taxon>
        <taxon>Alphaproteobacteria</taxon>
        <taxon>Sphingomonadales</taxon>
        <taxon>Erythrobacteraceae</taxon>
        <taxon>Altererythrobacter</taxon>
    </lineage>
</organism>
<evidence type="ECO:0000313" key="5">
    <source>
        <dbReference type="Proteomes" id="UP000546031"/>
    </source>
</evidence>
<proteinExistence type="predicted"/>
<dbReference type="AlphaFoldDB" id="A0A850H5F8"/>
<sequence length="114" mass="13607">MFIFFAAVWASFEAGYLPTRSFDSAEWQGERPTDQYPRLEMVDDLIDSDRLDRMTRDQVYAILGTPPETSYFSDWDAVYWLGPERNYILRLDSEWLVIRFDDDDVVSEYRLVRD</sequence>
<dbReference type="InterPro" id="IPR037873">
    <property type="entry name" value="BamE-like"/>
</dbReference>
<feature type="domain" description="Outer membrane protein assembly factor BamE" evidence="3">
    <location>
        <begin position="54"/>
        <end position="108"/>
    </location>
</feature>
<dbReference type="EMBL" id="JABWTA010000001">
    <property type="protein sequence ID" value="NVE94397.1"/>
    <property type="molecule type" value="Genomic_DNA"/>
</dbReference>